<dbReference type="PANTHER" id="PTHR46321">
    <property type="entry name" value="KIF1-BINDING PROTEIN"/>
    <property type="match status" value="1"/>
</dbReference>
<dbReference type="InterPro" id="IPR022083">
    <property type="entry name" value="KBP"/>
</dbReference>
<dbReference type="InterPro" id="IPR011990">
    <property type="entry name" value="TPR-like_helical_dom_sf"/>
</dbReference>
<evidence type="ECO:0000256" key="1">
    <source>
        <dbReference type="ARBA" id="ARBA00004245"/>
    </source>
</evidence>
<dbReference type="RefSeq" id="XP_018332004.1">
    <property type="nucleotide sequence ID" value="XM_018476502.1"/>
</dbReference>
<dbReference type="OrthoDB" id="409897at2759"/>
<dbReference type="GeneID" id="108741639"/>
<dbReference type="GO" id="GO:1990535">
    <property type="term" value="P:neuron projection maintenance"/>
    <property type="evidence" value="ECO:0007669"/>
    <property type="project" value="TreeGrafter"/>
</dbReference>
<name>A0A1W4X7I9_AGRPL</name>
<evidence type="ECO:0000313" key="6">
    <source>
        <dbReference type="Proteomes" id="UP000192223"/>
    </source>
</evidence>
<feature type="non-terminal residue" evidence="7">
    <location>
        <position position="299"/>
    </location>
</feature>
<sequence length="299" mass="34279">MDDPEKTFKELRELFENLEKSPSSNSSENSKNNLKSSFDITNDNGQLASLIEKLDALLTTINNDNEYHKKILTMKASLYYEQAKLMAALGDTTKATDLLEKALEFVSDFKDHNQVKFLYLRLINHLSYLISKADNLQKSRELLESIADFEVNTDIAVYSTEELFSGKVLDQNQRRVKLNKLLANNLQMLGWVYGRLGMHDEHAFKQHKALEKQLETGDIDPTDWASRCTRLAAVLITKQKWVPARYHLSAATTVLNRLERELVPHPELSRTQADMARGWVHYGLQLFNASTIYLTQKLA</sequence>
<evidence type="ECO:0000256" key="4">
    <source>
        <dbReference type="ARBA" id="ARBA00022490"/>
    </source>
</evidence>
<keyword evidence="4" id="KW-0963">Cytoplasm</keyword>
<comment type="subcellular location">
    <subcellularLocation>
        <location evidence="1">Cytoplasm</location>
        <location evidence="1">Cytoskeleton</location>
    </subcellularLocation>
</comment>
<keyword evidence="5" id="KW-0206">Cytoskeleton</keyword>
<dbReference type="SUPFAM" id="SSF48452">
    <property type="entry name" value="TPR-like"/>
    <property type="match status" value="1"/>
</dbReference>
<dbReference type="Proteomes" id="UP000192223">
    <property type="component" value="Unplaced"/>
</dbReference>
<dbReference type="AlphaFoldDB" id="A0A1W4X7I9"/>
<evidence type="ECO:0000313" key="7">
    <source>
        <dbReference type="RefSeq" id="XP_018332004.1"/>
    </source>
</evidence>
<dbReference type="GO" id="GO:0000226">
    <property type="term" value="P:microtubule cytoskeleton organization"/>
    <property type="evidence" value="ECO:0007669"/>
    <property type="project" value="TreeGrafter"/>
</dbReference>
<gene>
    <name evidence="7" type="primary">LOC108741639</name>
</gene>
<evidence type="ECO:0000256" key="2">
    <source>
        <dbReference type="ARBA" id="ARBA00010305"/>
    </source>
</evidence>
<dbReference type="STRING" id="224129.A0A1W4X7I9"/>
<dbReference type="InParanoid" id="A0A1W4X7I9"/>
<protein>
    <recommendedName>
        <fullName evidence="3">KIF-binding protein</fullName>
    </recommendedName>
</protein>
<dbReference type="GO" id="GO:0005856">
    <property type="term" value="C:cytoskeleton"/>
    <property type="evidence" value="ECO:0007669"/>
    <property type="project" value="UniProtKB-SubCell"/>
</dbReference>
<dbReference type="Pfam" id="PF12309">
    <property type="entry name" value="KBP_C"/>
    <property type="match status" value="1"/>
</dbReference>
<dbReference type="PANTHER" id="PTHR46321:SF1">
    <property type="entry name" value="KIF-BINDING PROTEIN"/>
    <property type="match status" value="1"/>
</dbReference>
<dbReference type="KEGG" id="apln:108741639"/>
<organism evidence="6 7">
    <name type="scientific">Agrilus planipennis</name>
    <name type="common">Emerald ash borer</name>
    <name type="synonym">Agrilus marcopoli</name>
    <dbReference type="NCBI Taxonomy" id="224129"/>
    <lineage>
        <taxon>Eukaryota</taxon>
        <taxon>Metazoa</taxon>
        <taxon>Ecdysozoa</taxon>
        <taxon>Arthropoda</taxon>
        <taxon>Hexapoda</taxon>
        <taxon>Insecta</taxon>
        <taxon>Pterygota</taxon>
        <taxon>Neoptera</taxon>
        <taxon>Endopterygota</taxon>
        <taxon>Coleoptera</taxon>
        <taxon>Polyphaga</taxon>
        <taxon>Elateriformia</taxon>
        <taxon>Buprestoidea</taxon>
        <taxon>Buprestidae</taxon>
        <taxon>Agrilinae</taxon>
        <taxon>Agrilus</taxon>
    </lineage>
</organism>
<dbReference type="GO" id="GO:0021952">
    <property type="term" value="P:central nervous system projection neuron axonogenesis"/>
    <property type="evidence" value="ECO:0007669"/>
    <property type="project" value="TreeGrafter"/>
</dbReference>
<reference evidence="7" key="1">
    <citation type="submission" date="2025-08" db="UniProtKB">
        <authorList>
            <consortium name="RefSeq"/>
        </authorList>
    </citation>
    <scope>IDENTIFICATION</scope>
    <source>
        <tissue evidence="7">Entire body</tissue>
    </source>
</reference>
<evidence type="ECO:0000256" key="5">
    <source>
        <dbReference type="ARBA" id="ARBA00023212"/>
    </source>
</evidence>
<comment type="similarity">
    <text evidence="2">Belongs to the KIF-binding protein family.</text>
</comment>
<evidence type="ECO:0000256" key="3">
    <source>
        <dbReference type="ARBA" id="ARBA00016840"/>
    </source>
</evidence>
<accession>A0A1W4X7I9</accession>
<keyword evidence="6" id="KW-1185">Reference proteome</keyword>
<proteinExistence type="inferred from homology"/>
<dbReference type="Gene3D" id="1.25.40.10">
    <property type="entry name" value="Tetratricopeptide repeat domain"/>
    <property type="match status" value="1"/>
</dbReference>